<dbReference type="InterPro" id="IPR051348">
    <property type="entry name" value="U-box_ubiquitin_ligases"/>
</dbReference>
<gene>
    <name evidence="7" type="ORF">Cni_G28596</name>
</gene>
<dbReference type="Gene3D" id="3.30.200.20">
    <property type="entry name" value="Phosphorylase Kinase, domain 1"/>
    <property type="match status" value="1"/>
</dbReference>
<dbReference type="PANTHER" id="PTHR45647:SF132">
    <property type="entry name" value="KINASE WITH ADENINE NUCLEOTIDE ALPHA HYDROLASES-LIKE DOMAIN-CONTAINING PROTEIN"/>
    <property type="match status" value="1"/>
</dbReference>
<evidence type="ECO:0000256" key="2">
    <source>
        <dbReference type="ARBA" id="ARBA00012483"/>
    </source>
</evidence>
<keyword evidence="4" id="KW-0833">Ubl conjugation pathway</keyword>
<feature type="domain" description="Protein kinase" evidence="6">
    <location>
        <begin position="410"/>
        <end position="674"/>
    </location>
</feature>
<dbReference type="InterPro" id="IPR011009">
    <property type="entry name" value="Kinase-like_dom_sf"/>
</dbReference>
<dbReference type="Gene3D" id="1.10.510.10">
    <property type="entry name" value="Transferase(Phosphotransferase) domain 1"/>
    <property type="match status" value="1"/>
</dbReference>
<name>A0AAQ3L3R7_9LILI</name>
<evidence type="ECO:0000256" key="4">
    <source>
        <dbReference type="ARBA" id="ARBA00022786"/>
    </source>
</evidence>
<keyword evidence="5" id="KW-0067">ATP-binding</keyword>
<evidence type="ECO:0000256" key="3">
    <source>
        <dbReference type="ARBA" id="ARBA00022741"/>
    </source>
</evidence>
<evidence type="ECO:0000256" key="1">
    <source>
        <dbReference type="ARBA" id="ARBA00000900"/>
    </source>
</evidence>
<proteinExistence type="predicted"/>
<dbReference type="Proteomes" id="UP001327560">
    <property type="component" value="Chromosome 9"/>
</dbReference>
<dbReference type="GO" id="GO:0004672">
    <property type="term" value="F:protein kinase activity"/>
    <property type="evidence" value="ECO:0007669"/>
    <property type="project" value="InterPro"/>
</dbReference>
<dbReference type="SUPFAM" id="SSF56112">
    <property type="entry name" value="Protein kinase-like (PK-like)"/>
    <property type="match status" value="1"/>
</dbReference>
<dbReference type="PANTHER" id="PTHR45647">
    <property type="entry name" value="OS02G0152300 PROTEIN"/>
    <property type="match status" value="1"/>
</dbReference>
<sequence>MVAVAIDKNKGSQNAVKWAADNLVLKGQTLTLIHVNNRNHSSPADHQTKEIFLPFHCFCMRKDINCKDVVLGSHNVAKAINEFVSHAAIEKLVVGAPAKGGFVRRFKHHDITINITKGAPDFCSVYVIGKGKVSAMRNASRPAPATSPLRDQLLAESCLISLKGAVLTSPLSLSLLSGFSLSRMTNSGRTMSRCSATKSFAELCDTDLLLISTDTTDISFVNSEQPSSENALSLRSGSEGIDQDFVAMQTPYKYTGNDFSLMALNTDGMTWSPQKMEAVEEEMKRLKLELKHTMDMYNTACKEALTEKQKAKDLQRWKIQEEKKISDAHVAEEAATAMVEKERAKCTAALEAAQAEHRLAELEAQKRIDLEMKLAKEDEEKKKALLSLAHGDVRYRKFTIEEIEAATESFADHCKIGEGSYGPVYKCYLDHTAVAIKVLRPEAAGKGRSEFHQEAELLSCIRHPNVVLLLGACPEHGSLVYEYMANGSLEERLFRKGGTPVIPWQFRFQIAAEITTGLLYLHHMRPEPLVHRDLKPANILLDKNYVGKISDVGLARVVPSSVADNITRYRMTSVAGTLYYIDPEYQQTGMLGVKSDIYSLGVVLLQIITARPPMGLAHHVSSAIEDGTFAEMLDPEVCDWPVEEARCLAEIALKCTELRRKDRPDLATTVMPELDRLRAISEDNMLYCKRRS</sequence>
<dbReference type="InterPro" id="IPR000719">
    <property type="entry name" value="Prot_kinase_dom"/>
</dbReference>
<dbReference type="InterPro" id="IPR008271">
    <property type="entry name" value="Ser/Thr_kinase_AS"/>
</dbReference>
<accession>A0AAQ3L3R7</accession>
<dbReference type="SUPFAM" id="SSF52402">
    <property type="entry name" value="Adenine nucleotide alpha hydrolases-like"/>
    <property type="match status" value="1"/>
</dbReference>
<dbReference type="PROSITE" id="PS50011">
    <property type="entry name" value="PROTEIN_KINASE_DOM"/>
    <property type="match status" value="1"/>
</dbReference>
<evidence type="ECO:0000256" key="5">
    <source>
        <dbReference type="ARBA" id="ARBA00022840"/>
    </source>
</evidence>
<evidence type="ECO:0000313" key="8">
    <source>
        <dbReference type="Proteomes" id="UP001327560"/>
    </source>
</evidence>
<protein>
    <recommendedName>
        <fullName evidence="2">RING-type E3 ubiquitin transferase</fullName>
        <ecNumber evidence="2">2.3.2.27</ecNumber>
    </recommendedName>
</protein>
<dbReference type="InterPro" id="IPR006016">
    <property type="entry name" value="UspA"/>
</dbReference>
<dbReference type="AlphaFoldDB" id="A0AAQ3L3R7"/>
<evidence type="ECO:0000313" key="7">
    <source>
        <dbReference type="EMBL" id="WOL19794.1"/>
    </source>
</evidence>
<dbReference type="EMBL" id="CP136898">
    <property type="protein sequence ID" value="WOL19794.1"/>
    <property type="molecule type" value="Genomic_DNA"/>
</dbReference>
<keyword evidence="8" id="KW-1185">Reference proteome</keyword>
<dbReference type="Pfam" id="PF00582">
    <property type="entry name" value="Usp"/>
    <property type="match status" value="1"/>
</dbReference>
<dbReference type="SMART" id="SM00220">
    <property type="entry name" value="S_TKc"/>
    <property type="match status" value="1"/>
</dbReference>
<comment type="catalytic activity">
    <reaction evidence="1">
        <text>S-ubiquitinyl-[E2 ubiquitin-conjugating enzyme]-L-cysteine + [acceptor protein]-L-lysine = [E2 ubiquitin-conjugating enzyme]-L-cysteine + N(6)-ubiquitinyl-[acceptor protein]-L-lysine.</text>
        <dbReference type="EC" id="2.3.2.27"/>
    </reaction>
</comment>
<dbReference type="PROSITE" id="PS00108">
    <property type="entry name" value="PROTEIN_KINASE_ST"/>
    <property type="match status" value="1"/>
</dbReference>
<dbReference type="GO" id="GO:0061630">
    <property type="term" value="F:ubiquitin protein ligase activity"/>
    <property type="evidence" value="ECO:0007669"/>
    <property type="project" value="UniProtKB-EC"/>
</dbReference>
<dbReference type="Gene3D" id="3.40.50.620">
    <property type="entry name" value="HUPs"/>
    <property type="match status" value="1"/>
</dbReference>
<dbReference type="FunFam" id="3.30.200.20:FF:000162">
    <property type="entry name" value="Adenine nucleotide alpha hydrolase-like domain kinase"/>
    <property type="match status" value="1"/>
</dbReference>
<organism evidence="7 8">
    <name type="scientific">Canna indica</name>
    <name type="common">Indian-shot</name>
    <dbReference type="NCBI Taxonomy" id="4628"/>
    <lineage>
        <taxon>Eukaryota</taxon>
        <taxon>Viridiplantae</taxon>
        <taxon>Streptophyta</taxon>
        <taxon>Embryophyta</taxon>
        <taxon>Tracheophyta</taxon>
        <taxon>Spermatophyta</taxon>
        <taxon>Magnoliopsida</taxon>
        <taxon>Liliopsida</taxon>
        <taxon>Zingiberales</taxon>
        <taxon>Cannaceae</taxon>
        <taxon>Canna</taxon>
    </lineage>
</organism>
<dbReference type="InterPro" id="IPR014729">
    <property type="entry name" value="Rossmann-like_a/b/a_fold"/>
</dbReference>
<dbReference type="CDD" id="cd01989">
    <property type="entry name" value="USP_STK_Ubox_N"/>
    <property type="match status" value="1"/>
</dbReference>
<dbReference type="GO" id="GO:0005524">
    <property type="term" value="F:ATP binding"/>
    <property type="evidence" value="ECO:0007669"/>
    <property type="project" value="UniProtKB-KW"/>
</dbReference>
<keyword evidence="3" id="KW-0547">Nucleotide-binding</keyword>
<dbReference type="EC" id="2.3.2.27" evidence="2"/>
<evidence type="ECO:0000259" key="6">
    <source>
        <dbReference type="PROSITE" id="PS50011"/>
    </source>
</evidence>
<dbReference type="Pfam" id="PF00069">
    <property type="entry name" value="Pkinase"/>
    <property type="match status" value="1"/>
</dbReference>
<reference evidence="7 8" key="1">
    <citation type="submission" date="2023-10" db="EMBL/GenBank/DDBJ databases">
        <title>Chromosome-scale genome assembly provides insights into flower coloration mechanisms of Canna indica.</title>
        <authorList>
            <person name="Li C."/>
        </authorList>
    </citation>
    <scope>NUCLEOTIDE SEQUENCE [LARGE SCALE GENOMIC DNA]</scope>
    <source>
        <tissue evidence="7">Flower</tissue>
    </source>
</reference>